<dbReference type="EMBL" id="SPQZ01000001">
    <property type="protein sequence ID" value="TFW00189.1"/>
    <property type="molecule type" value="Genomic_DNA"/>
</dbReference>
<comment type="caution">
    <text evidence="1">The sequence shown here is derived from an EMBL/GenBank/DDBJ whole genome shotgun (WGS) entry which is preliminary data.</text>
</comment>
<evidence type="ECO:0000313" key="1">
    <source>
        <dbReference type="EMBL" id="TFW00189.1"/>
    </source>
</evidence>
<organism evidence="1 2">
    <name type="scientific">Orlajensenia leifsoniae</name>
    <dbReference type="NCBI Taxonomy" id="2561933"/>
    <lineage>
        <taxon>Bacteria</taxon>
        <taxon>Bacillati</taxon>
        <taxon>Actinomycetota</taxon>
        <taxon>Actinomycetes</taxon>
        <taxon>Micrococcales</taxon>
        <taxon>Microbacteriaceae</taxon>
        <taxon>Orlajensenia</taxon>
    </lineage>
</organism>
<protein>
    <submittedName>
        <fullName evidence="1">Uncharacterized protein</fullName>
    </submittedName>
</protein>
<sequence>MDGPEEAEGVYEYGGRVYRLEERDSERWTVTADDGQDVGVLVALAGPGRNGPEYTIDLPGEEGRVGEPSTDDWRRALQTLIDESVPPVGG</sequence>
<keyword evidence="2" id="KW-1185">Reference proteome</keyword>
<proteinExistence type="predicted"/>
<dbReference type="RefSeq" id="WP_135119020.1">
    <property type="nucleotide sequence ID" value="NZ_SPQZ01000001.1"/>
</dbReference>
<accession>A0A4Y9R808</accession>
<reference evidence="1 2" key="1">
    <citation type="journal article" date="2018" name="J. Microbiol.">
        <title>Leifsonia flava sp. nov., a novel actinobacterium isolated from the rhizosphere of Aquilegia viridiflora.</title>
        <authorList>
            <person name="Cai Y."/>
            <person name="Tao W.Z."/>
            <person name="Ma Y.J."/>
            <person name="Cheng J."/>
            <person name="Zhang M.Y."/>
            <person name="Zhang Y.X."/>
        </authorList>
    </citation>
    <scope>NUCLEOTIDE SEQUENCE [LARGE SCALE GENOMIC DNA]</scope>
    <source>
        <strain evidence="1 2">SYP-B2174</strain>
    </source>
</reference>
<dbReference type="AlphaFoldDB" id="A0A4Y9R808"/>
<dbReference type="Proteomes" id="UP000298127">
    <property type="component" value="Unassembled WGS sequence"/>
</dbReference>
<name>A0A4Y9R808_9MICO</name>
<evidence type="ECO:0000313" key="2">
    <source>
        <dbReference type="Proteomes" id="UP000298127"/>
    </source>
</evidence>
<gene>
    <name evidence="1" type="ORF">E4M00_03105</name>
</gene>